<evidence type="ECO:0000256" key="2">
    <source>
        <dbReference type="ARBA" id="ARBA00022801"/>
    </source>
</evidence>
<dbReference type="UniPathway" id="UPA00253">
    <property type="reaction ID" value="UER00329"/>
</dbReference>
<feature type="binding site" evidence="4">
    <location>
        <position position="137"/>
    </location>
    <ligand>
        <name>pyridoxal 5'-phosphate</name>
        <dbReference type="ChEBI" id="CHEBI:597326"/>
    </ligand>
</feature>
<evidence type="ECO:0000313" key="6">
    <source>
        <dbReference type="EMBL" id="TGZ84678.1"/>
    </source>
</evidence>
<feature type="binding site" evidence="4">
    <location>
        <position position="338"/>
    </location>
    <ligand>
        <name>pyridoxal 5'-phosphate</name>
        <dbReference type="ChEBI" id="CHEBI:597326"/>
    </ligand>
</feature>
<comment type="function">
    <text evidence="4 5">Catalyzes the cleavage of L-kynurenine (L-Kyn) and L-3-hydroxykynurenine (L-3OHKyn) into anthranilic acid (AA) and 3-hydroxyanthranilic acid (3-OHAA), respectively.</text>
</comment>
<evidence type="ECO:0000256" key="5">
    <source>
        <dbReference type="PIRNR" id="PIRNR038800"/>
    </source>
</evidence>
<dbReference type="GO" id="GO:0030170">
    <property type="term" value="F:pyridoxal phosphate binding"/>
    <property type="evidence" value="ECO:0007669"/>
    <property type="project" value="UniProtKB-UniRule"/>
</dbReference>
<dbReference type="STRING" id="341454.A0A4S2N5V6"/>
<evidence type="ECO:0000256" key="1">
    <source>
        <dbReference type="ARBA" id="ARBA00022642"/>
    </source>
</evidence>
<comment type="cofactor">
    <cofactor evidence="4 5">
        <name>pyridoxal 5'-phosphate</name>
        <dbReference type="ChEBI" id="CHEBI:597326"/>
    </cofactor>
</comment>
<comment type="similarity">
    <text evidence="4 5">Belongs to the kynureninase family.</text>
</comment>
<feature type="binding site" evidence="4">
    <location>
        <begin position="167"/>
        <end position="170"/>
    </location>
    <ligand>
        <name>pyridoxal 5'-phosphate</name>
        <dbReference type="ChEBI" id="CHEBI:597326"/>
    </ligand>
</feature>
<keyword evidence="2 4" id="KW-0378">Hydrolase</keyword>
<protein>
    <recommendedName>
        <fullName evidence="4 5">Kynureninase</fullName>
        <ecNumber evidence="4 5">3.7.1.3</ecNumber>
    </recommendedName>
    <alternativeName>
        <fullName evidence="4">Biosynthesis of nicotinic acid protein 5</fullName>
    </alternativeName>
    <alternativeName>
        <fullName evidence="4">L-kynurenine hydrolase</fullName>
    </alternativeName>
</protein>
<dbReference type="EMBL" id="ML220112">
    <property type="protein sequence ID" value="TGZ84678.1"/>
    <property type="molecule type" value="Genomic_DNA"/>
</dbReference>
<dbReference type="EC" id="3.7.1.3" evidence="4 5"/>
<feature type="binding site" evidence="4">
    <location>
        <position position="255"/>
    </location>
    <ligand>
        <name>pyridoxal 5'-phosphate</name>
        <dbReference type="ChEBI" id="CHEBI:597326"/>
    </ligand>
</feature>
<dbReference type="GO" id="GO:0097053">
    <property type="term" value="P:L-kynurenine catabolic process"/>
    <property type="evidence" value="ECO:0007669"/>
    <property type="project" value="UniProtKB-UniRule"/>
</dbReference>
<name>A0A4S2N5V6_9PEZI</name>
<dbReference type="GO" id="GO:0030429">
    <property type="term" value="F:kynureninase activity"/>
    <property type="evidence" value="ECO:0007669"/>
    <property type="project" value="UniProtKB-UniRule"/>
</dbReference>
<comment type="subunit">
    <text evidence="4 5">Homodimer.</text>
</comment>
<feature type="binding site" evidence="4">
    <location>
        <position position="136"/>
    </location>
    <ligand>
        <name>pyridoxal 5'-phosphate</name>
        <dbReference type="ChEBI" id="CHEBI:597326"/>
    </ligand>
</feature>
<comment type="pathway">
    <text evidence="4 5">Amino-acid degradation; L-kynurenine degradation; L-alanine and anthranilate from L-kynurenine: step 1/1.</text>
</comment>
<keyword evidence="7" id="KW-1185">Reference proteome</keyword>
<feature type="binding site" evidence="4">
    <location>
        <position position="310"/>
    </location>
    <ligand>
        <name>pyridoxal 5'-phosphate</name>
        <dbReference type="ChEBI" id="CHEBI:597326"/>
    </ligand>
</feature>
<keyword evidence="1 4" id="KW-0662">Pyridine nucleotide biosynthesis</keyword>
<dbReference type="Proteomes" id="UP000298138">
    <property type="component" value="Unassembled WGS sequence"/>
</dbReference>
<dbReference type="Gene3D" id="3.40.640.10">
    <property type="entry name" value="Type I PLP-dependent aspartate aminotransferase-like (Major domain)"/>
    <property type="match status" value="1"/>
</dbReference>
<dbReference type="GO" id="GO:0005737">
    <property type="term" value="C:cytoplasm"/>
    <property type="evidence" value="ECO:0007669"/>
    <property type="project" value="UniProtKB-SubCell"/>
</dbReference>
<evidence type="ECO:0000256" key="4">
    <source>
        <dbReference type="HAMAP-Rule" id="MF_03017"/>
    </source>
</evidence>
<dbReference type="NCBIfam" id="TIGR01814">
    <property type="entry name" value="kynureninase"/>
    <property type="match status" value="1"/>
</dbReference>
<dbReference type="GO" id="GO:0034354">
    <property type="term" value="P:'de novo' NAD+ biosynthetic process from L-tryptophan"/>
    <property type="evidence" value="ECO:0007669"/>
    <property type="project" value="UniProtKB-UniRule"/>
</dbReference>
<dbReference type="Gene3D" id="3.90.1150.10">
    <property type="entry name" value="Aspartate Aminotransferase, domain 1"/>
    <property type="match status" value="1"/>
</dbReference>
<dbReference type="UniPathway" id="UPA00334">
    <property type="reaction ID" value="UER00455"/>
</dbReference>
<sequence length="460" mass="51626">MDAAQFKQFLAGERITTDGAGTLEHARQLDAKDPLRHFRSEFLIPTKKSLKDPNPQHANPSAEQCLYLCGNSLGLQPACLRPMLDAELSTWAARGVTGHFNHPVQPWTSSADAPLTTPMSRIVGALPSEVAVMATLTENIHFLFASFYQPNLNNNGRTKIIIESRAFPSDHYAMESQIRWHGLDPEKELVCVEPAEGEKTISWERLKRVIDENAETTAILWLSGLQYYTGQAFDIKNITAYAKAKGMLVGWDLAHAAGNMELELHEWDVDFAAWCTYKYLCSGPGGIAGLFVHDKHTSPSAPPRPRLTGWYGHDLSTRFKMDNQWSAAPGAAGYVISNPSILSILGLRASLNVFSKTSMSELRQKSLRLTGYLEHLLDHHFNGRSEFEIITPRDPSQRGAMLSLQFREKEMMETVFKGLDERGVVVDERKPDVIRVAPAPMWNTFEDVWRFVEVMREILG</sequence>
<dbReference type="FunCoup" id="A0A4S2N5V6">
    <property type="interactions" value="200"/>
</dbReference>
<comment type="pathway">
    <text evidence="4 5">Cofactor biosynthesis; NAD(+) biosynthesis; quinolinate from L-kynurenine: step 2/3.</text>
</comment>
<dbReference type="InParanoid" id="A0A4S2N5V6"/>
<feature type="binding site" evidence="4">
    <location>
        <position position="277"/>
    </location>
    <ligand>
        <name>pyridoxal 5'-phosphate</name>
        <dbReference type="ChEBI" id="CHEBI:597326"/>
    </ligand>
</feature>
<dbReference type="PIRSF" id="PIRSF038800">
    <property type="entry name" value="KYNU"/>
    <property type="match status" value="1"/>
</dbReference>
<comment type="subcellular location">
    <subcellularLocation>
        <location evidence="4 5">Cytoplasm</location>
    </subcellularLocation>
</comment>
<feature type="binding site" evidence="4">
    <location>
        <position position="223"/>
    </location>
    <ligand>
        <name>pyridoxal 5'-phosphate</name>
        <dbReference type="ChEBI" id="CHEBI:597326"/>
    </ligand>
</feature>
<keyword evidence="4 5" id="KW-0963">Cytoplasm</keyword>
<accession>A0A4S2N5V6</accession>
<dbReference type="AlphaFoldDB" id="A0A4S2N5V6"/>
<proteinExistence type="inferred from homology"/>
<feature type="modified residue" description="N6-(pyridoxal phosphate)lysine" evidence="4">
    <location>
        <position position="278"/>
    </location>
</feature>
<reference evidence="6 7" key="1">
    <citation type="submission" date="2019-04" db="EMBL/GenBank/DDBJ databases">
        <title>Comparative genomics and transcriptomics to analyze fruiting body development in filamentous ascomycetes.</title>
        <authorList>
            <consortium name="DOE Joint Genome Institute"/>
            <person name="Lutkenhaus R."/>
            <person name="Traeger S."/>
            <person name="Breuer J."/>
            <person name="Kuo A."/>
            <person name="Lipzen A."/>
            <person name="Pangilinan J."/>
            <person name="Dilworth D."/>
            <person name="Sandor L."/>
            <person name="Poggeler S."/>
            <person name="Barry K."/>
            <person name="Grigoriev I.V."/>
            <person name="Nowrousian M."/>
        </authorList>
    </citation>
    <scope>NUCLEOTIDE SEQUENCE [LARGE SCALE GENOMIC DNA]</scope>
    <source>
        <strain evidence="6 7">CBS 389.68</strain>
    </source>
</reference>
<organism evidence="6 7">
    <name type="scientific">Ascodesmis nigricans</name>
    <dbReference type="NCBI Taxonomy" id="341454"/>
    <lineage>
        <taxon>Eukaryota</taxon>
        <taxon>Fungi</taxon>
        <taxon>Dikarya</taxon>
        <taxon>Ascomycota</taxon>
        <taxon>Pezizomycotina</taxon>
        <taxon>Pezizomycetes</taxon>
        <taxon>Pezizales</taxon>
        <taxon>Ascodesmidaceae</taxon>
        <taxon>Ascodesmis</taxon>
    </lineage>
</organism>
<evidence type="ECO:0000256" key="3">
    <source>
        <dbReference type="ARBA" id="ARBA00022898"/>
    </source>
</evidence>
<keyword evidence="3 4" id="KW-0663">Pyridoxal phosphate</keyword>
<dbReference type="SUPFAM" id="SSF53383">
    <property type="entry name" value="PLP-dependent transferases"/>
    <property type="match status" value="1"/>
</dbReference>
<dbReference type="PANTHER" id="PTHR14084:SF0">
    <property type="entry name" value="KYNURENINASE"/>
    <property type="match status" value="1"/>
</dbReference>
<dbReference type="GO" id="GO:0019805">
    <property type="term" value="P:quinolinate biosynthetic process"/>
    <property type="evidence" value="ECO:0007669"/>
    <property type="project" value="UniProtKB-UniRule"/>
</dbReference>
<dbReference type="GO" id="GO:0019441">
    <property type="term" value="P:L-tryptophan catabolic process to kynurenine"/>
    <property type="evidence" value="ECO:0007669"/>
    <property type="project" value="TreeGrafter"/>
</dbReference>
<dbReference type="InterPro" id="IPR010111">
    <property type="entry name" value="Kynureninase"/>
</dbReference>
<dbReference type="Pfam" id="PF22580">
    <property type="entry name" value="KYNU_C"/>
    <property type="match status" value="1"/>
</dbReference>
<dbReference type="InterPro" id="IPR015421">
    <property type="entry name" value="PyrdxlP-dep_Trfase_major"/>
</dbReference>
<dbReference type="HAMAP" id="MF_01970">
    <property type="entry name" value="Kynureninase"/>
    <property type="match status" value="1"/>
</dbReference>
<feature type="binding site" evidence="4">
    <location>
        <position position="252"/>
    </location>
    <ligand>
        <name>pyridoxal 5'-phosphate</name>
        <dbReference type="ChEBI" id="CHEBI:597326"/>
    </ligand>
</feature>
<dbReference type="GO" id="GO:0043420">
    <property type="term" value="P:anthranilate metabolic process"/>
    <property type="evidence" value="ECO:0007669"/>
    <property type="project" value="UniProtKB-UniRule"/>
</dbReference>
<dbReference type="PANTHER" id="PTHR14084">
    <property type="entry name" value="KYNURENINASE"/>
    <property type="match status" value="1"/>
</dbReference>
<dbReference type="FunFam" id="3.40.640.10:FF:000031">
    <property type="entry name" value="Kynureninase"/>
    <property type="match status" value="1"/>
</dbReference>
<comment type="catalytic activity">
    <reaction evidence="4 5">
        <text>L-kynurenine + H2O = anthranilate + L-alanine + H(+)</text>
        <dbReference type="Rhea" id="RHEA:16813"/>
        <dbReference type="ChEBI" id="CHEBI:15377"/>
        <dbReference type="ChEBI" id="CHEBI:15378"/>
        <dbReference type="ChEBI" id="CHEBI:16567"/>
        <dbReference type="ChEBI" id="CHEBI:57959"/>
        <dbReference type="ChEBI" id="CHEBI:57972"/>
        <dbReference type="EC" id="3.7.1.3"/>
    </reaction>
</comment>
<dbReference type="OrthoDB" id="5978656at2759"/>
<dbReference type="InterPro" id="IPR015422">
    <property type="entry name" value="PyrdxlP-dep_Trfase_small"/>
</dbReference>
<evidence type="ECO:0000313" key="7">
    <source>
        <dbReference type="Proteomes" id="UP000298138"/>
    </source>
</evidence>
<gene>
    <name evidence="4" type="primary">BNA5</name>
    <name evidence="6" type="ORF">EX30DRAFT_300493</name>
</gene>
<comment type="catalytic activity">
    <reaction evidence="5">
        <text>3-hydroxy-L-kynurenine + H2O = 3-hydroxyanthranilate + L-alanine + H(+)</text>
        <dbReference type="Rhea" id="RHEA:25143"/>
        <dbReference type="ChEBI" id="CHEBI:15377"/>
        <dbReference type="ChEBI" id="CHEBI:15378"/>
        <dbReference type="ChEBI" id="CHEBI:36559"/>
        <dbReference type="ChEBI" id="CHEBI:57972"/>
        <dbReference type="ChEBI" id="CHEBI:58125"/>
        <dbReference type="EC" id="3.7.1.3"/>
    </reaction>
</comment>
<dbReference type="InterPro" id="IPR015424">
    <property type="entry name" value="PyrdxlP-dep_Trfase"/>
</dbReference>